<evidence type="ECO:0000313" key="3">
    <source>
        <dbReference type="EMBL" id="MBB4859242.1"/>
    </source>
</evidence>
<dbReference type="SUPFAM" id="SSF52540">
    <property type="entry name" value="P-loop containing nucleoside triphosphate hydrolases"/>
    <property type="match status" value="1"/>
</dbReference>
<comment type="caution">
    <text evidence="3">The sequence shown here is derived from an EMBL/GenBank/DDBJ whole genome shotgun (WGS) entry which is preliminary data.</text>
</comment>
<evidence type="ECO:0000313" key="4">
    <source>
        <dbReference type="Proteomes" id="UP000555448"/>
    </source>
</evidence>
<dbReference type="GO" id="GO:0016887">
    <property type="term" value="F:ATP hydrolysis activity"/>
    <property type="evidence" value="ECO:0007669"/>
    <property type="project" value="InterPro"/>
</dbReference>
<sequence>MELFSVSLRGFRRFRDVATLRTNGKLVALVGPNEAGKSTILAALKRLDDGNPFTAADVARGASPDEVELIASFLLDEGEIEAAGLPAPSWFRVHKKSDGELRYSVEPTPPDKDLSHRAGLAEATAAALARPRILAALKIVDDDGDETLLETAGALAEAKSQIDAALLDRLKAAADLIGGLDSGVEKDRTLRSAVRLWRHAVEAEERPAPLRRAIDTLHPLVPTFLVFDEAARSLQSSYAMPDLAAEVPAPLDALMAAADLKAGDVLAAANAGDTAELATLERRANRSLEIVFREAWRQSGISVSLRLSPTLVEVQVLNEDQRLTRLAERSDGLRQFVALHAFTLKADAKNPILLIDEAEQRLHYNAQADLVQMLARQRIASKVVYTTHSAGCLPEDLGHGVRLVQPIATKKAHSAIVNKFWSERGGGVAPLLIGLGASTMAFFPTRRAVCVEGPSDMLLYPTMFREALNAETLGFQFVPGLSSVARSLAPILPAEADNVAFLVDGDDGGRKIAKVLADGGIPSHRIVIVEGLGRKALLLEDFVDPGLLLEAANAIVARHFPAANLLPGGGLSSDRRMKALEAAFKASTGRRIDKVELAYQLMDLLDADPRRAILDRRRKGDFAQIAQTVSTAVNAAPPQEQS</sequence>
<dbReference type="RefSeq" id="WP_184245736.1">
    <property type="nucleotide sequence ID" value="NZ_JACHLR010000010.1"/>
</dbReference>
<evidence type="ECO:0000259" key="1">
    <source>
        <dbReference type="Pfam" id="PF13304"/>
    </source>
</evidence>
<dbReference type="Proteomes" id="UP000555448">
    <property type="component" value="Unassembled WGS sequence"/>
</dbReference>
<organism evidence="3 4">
    <name type="scientific">Novosphingobium chloroacetimidivorans</name>
    <dbReference type="NCBI Taxonomy" id="1428314"/>
    <lineage>
        <taxon>Bacteria</taxon>
        <taxon>Pseudomonadati</taxon>
        <taxon>Pseudomonadota</taxon>
        <taxon>Alphaproteobacteria</taxon>
        <taxon>Sphingomonadales</taxon>
        <taxon>Sphingomonadaceae</taxon>
        <taxon>Novosphingobium</taxon>
    </lineage>
</organism>
<accession>A0A7W7KAI4</accession>
<dbReference type="PANTHER" id="PTHR32182">
    <property type="entry name" value="DNA REPLICATION AND REPAIR PROTEIN RECF"/>
    <property type="match status" value="1"/>
</dbReference>
<keyword evidence="3" id="KW-0449">Lipoprotein</keyword>
<dbReference type="InterPro" id="IPR027417">
    <property type="entry name" value="P-loop_NTPase"/>
</dbReference>
<dbReference type="InterPro" id="IPR003959">
    <property type="entry name" value="ATPase_AAA_core"/>
</dbReference>
<dbReference type="Pfam" id="PF13476">
    <property type="entry name" value="AAA_23"/>
    <property type="match status" value="1"/>
</dbReference>
<dbReference type="PANTHER" id="PTHR32182:SF25">
    <property type="entry name" value="SLR1056 PROTEIN"/>
    <property type="match status" value="1"/>
</dbReference>
<name>A0A7W7KAI4_9SPHN</name>
<dbReference type="GO" id="GO:0005524">
    <property type="term" value="F:ATP binding"/>
    <property type="evidence" value="ECO:0007669"/>
    <property type="project" value="InterPro"/>
</dbReference>
<feature type="domain" description="ATPase AAA-type core" evidence="1">
    <location>
        <begin position="252"/>
        <end position="390"/>
    </location>
</feature>
<dbReference type="Gene3D" id="3.40.50.300">
    <property type="entry name" value="P-loop containing nucleotide triphosphate hydrolases"/>
    <property type="match status" value="2"/>
</dbReference>
<feature type="domain" description="Rad50/SbcC-type AAA" evidence="2">
    <location>
        <begin position="5"/>
        <end position="45"/>
    </location>
</feature>
<protein>
    <submittedName>
        <fullName evidence="3">ABC-type lipoprotein export system ATPase subunit</fullName>
    </submittedName>
</protein>
<dbReference type="GO" id="GO:0006302">
    <property type="term" value="P:double-strand break repair"/>
    <property type="evidence" value="ECO:0007669"/>
    <property type="project" value="TreeGrafter"/>
</dbReference>
<dbReference type="InterPro" id="IPR038729">
    <property type="entry name" value="Rad50/SbcC_AAA"/>
</dbReference>
<keyword evidence="4" id="KW-1185">Reference proteome</keyword>
<dbReference type="AlphaFoldDB" id="A0A7W7KAI4"/>
<proteinExistence type="predicted"/>
<evidence type="ECO:0000259" key="2">
    <source>
        <dbReference type="Pfam" id="PF13476"/>
    </source>
</evidence>
<dbReference type="EMBL" id="JACHLR010000010">
    <property type="protein sequence ID" value="MBB4859242.1"/>
    <property type="molecule type" value="Genomic_DNA"/>
</dbReference>
<gene>
    <name evidence="3" type="ORF">HNO88_002571</name>
</gene>
<dbReference type="GO" id="GO:0000731">
    <property type="term" value="P:DNA synthesis involved in DNA repair"/>
    <property type="evidence" value="ECO:0007669"/>
    <property type="project" value="TreeGrafter"/>
</dbReference>
<dbReference type="Pfam" id="PF13304">
    <property type="entry name" value="AAA_21"/>
    <property type="match status" value="1"/>
</dbReference>
<reference evidence="3 4" key="1">
    <citation type="submission" date="2020-08" db="EMBL/GenBank/DDBJ databases">
        <title>Functional genomics of gut bacteria from endangered species of beetles.</title>
        <authorList>
            <person name="Carlos-Shanley C."/>
        </authorList>
    </citation>
    <scope>NUCLEOTIDE SEQUENCE [LARGE SCALE GENOMIC DNA]</scope>
    <source>
        <strain evidence="3 4">S00245</strain>
    </source>
</reference>